<accession>A0A8R1YUZ8</accession>
<dbReference type="AlphaFoldDB" id="A0A2A6CPW1"/>
<reference evidence="2" key="1">
    <citation type="journal article" date="2008" name="Nat. Genet.">
        <title>The Pristionchus pacificus genome provides a unique perspective on nematode lifestyle and parasitism.</title>
        <authorList>
            <person name="Dieterich C."/>
            <person name="Clifton S.W."/>
            <person name="Schuster L.N."/>
            <person name="Chinwalla A."/>
            <person name="Delehaunty K."/>
            <person name="Dinkelacker I."/>
            <person name="Fulton L."/>
            <person name="Fulton R."/>
            <person name="Godfrey J."/>
            <person name="Minx P."/>
            <person name="Mitreva M."/>
            <person name="Roeseler W."/>
            <person name="Tian H."/>
            <person name="Witte H."/>
            <person name="Yang S.P."/>
            <person name="Wilson R.K."/>
            <person name="Sommer R.J."/>
        </authorList>
    </citation>
    <scope>NUCLEOTIDE SEQUENCE [LARGE SCALE GENOMIC DNA]</scope>
    <source>
        <strain evidence="2">PS312</strain>
    </source>
</reference>
<dbReference type="Proteomes" id="UP000005239">
    <property type="component" value="Unassembled WGS sequence"/>
</dbReference>
<evidence type="ECO:0000313" key="1">
    <source>
        <dbReference type="EnsemblMetazoa" id="PPA41042.1"/>
    </source>
</evidence>
<dbReference type="EnsemblMetazoa" id="PPA41042.1">
    <property type="protein sequence ID" value="PPA41042.1"/>
    <property type="gene ID" value="WBGene00279411"/>
</dbReference>
<name>A0A2A6CPW1_PRIPA</name>
<proteinExistence type="predicted"/>
<dbReference type="Pfam" id="PF10326">
    <property type="entry name" value="7TM_GPCR_Str"/>
    <property type="match status" value="3"/>
</dbReference>
<keyword evidence="2" id="KW-1185">Reference proteome</keyword>
<reference evidence="1" key="2">
    <citation type="submission" date="2022-06" db="UniProtKB">
        <authorList>
            <consortium name="EnsemblMetazoa"/>
        </authorList>
    </citation>
    <scope>IDENTIFICATION</scope>
    <source>
        <strain evidence="1">PS312</strain>
    </source>
</reference>
<protein>
    <submittedName>
        <fullName evidence="1">G protein-coupled receptor</fullName>
    </submittedName>
</protein>
<organism evidence="1 2">
    <name type="scientific">Pristionchus pacificus</name>
    <name type="common">Parasitic nematode worm</name>
    <dbReference type="NCBI Taxonomy" id="54126"/>
    <lineage>
        <taxon>Eukaryota</taxon>
        <taxon>Metazoa</taxon>
        <taxon>Ecdysozoa</taxon>
        <taxon>Nematoda</taxon>
        <taxon>Chromadorea</taxon>
        <taxon>Rhabditida</taxon>
        <taxon>Rhabditina</taxon>
        <taxon>Diplogasteromorpha</taxon>
        <taxon>Diplogasteroidea</taxon>
        <taxon>Neodiplogasteridae</taxon>
        <taxon>Pristionchus</taxon>
    </lineage>
</organism>
<dbReference type="SUPFAM" id="SSF81321">
    <property type="entry name" value="Family A G protein-coupled receptor-like"/>
    <property type="match status" value="1"/>
</dbReference>
<gene>
    <name evidence="1" type="primary">WBGene00279411</name>
</gene>
<dbReference type="PANTHER" id="PTHR22943">
    <property type="entry name" value="7-TRANSMEMBRANE DOMAIN RECEPTOR C.ELEGANS"/>
    <property type="match status" value="1"/>
</dbReference>
<evidence type="ECO:0000313" key="2">
    <source>
        <dbReference type="Proteomes" id="UP000005239"/>
    </source>
</evidence>
<sequence length="544" mass="61970">MSAYAALVVVVVMLLPDSTIFRSLMKMPAHYSGFLCDYGIPYLTDGMNVVPMNYLNSQSEWNLPVQSIVAIVGAVSFTPQIISLVCIKKILGAIDSRAYHCCRCHCIHHCQRYRVIEIRVRWLHIQLFRALIIQFATPFLFSFIPFTFCALLLATGRTFGIAGNMIALSASIFPALDPILKILSVIRFRSALQQWMDVITRRTALRNEEQALEKSRAHRSMIRKNALSIFLYSAFSVSLFGNGLLLVLLVNKTGKALGNYRYLLAVFAITDIFTSTFHMWYIPMFILGKFGFVYFGPSFVKDKFHLFMICAAIYSITFVASIAFLSHIGNTMGVSQRFSGYLSEYGIRRLNAEMNIDAIEYLCTVFLQDEDYNIRFRACFIILCAGMIGGHSIVISIICILKIFAAFHDRVFEIRVRRLHIQLFRSLLLQFSIPFVFSFLPFTAIALLPATGFSFEHIGNFCGLSASLFPALDPILIILSINKFRSAIIEWMDVITGRKYARNERKEMERSRAYDATVKPKTTQTVYKRIFFGRHKQTTNPNTN</sequence>
<dbReference type="InterPro" id="IPR019428">
    <property type="entry name" value="7TM_GPCR_serpentine_rcpt_Str"/>
</dbReference>
<dbReference type="PANTHER" id="PTHR22943:SF248">
    <property type="entry name" value="SEVEN TM RECEPTOR"/>
    <property type="match status" value="1"/>
</dbReference>
<accession>A0A2A6CPW1</accession>